<evidence type="ECO:0000259" key="2">
    <source>
        <dbReference type="Pfam" id="PF13635"/>
    </source>
</evidence>
<dbReference type="InterPro" id="IPR041682">
    <property type="entry name" value="AAA_14"/>
</dbReference>
<evidence type="ECO:0000259" key="1">
    <source>
        <dbReference type="Pfam" id="PF13173"/>
    </source>
</evidence>
<accession>A0A2V1IJX4</accession>
<proteinExistence type="predicted"/>
<keyword evidence="3" id="KW-0547">Nucleotide-binding</keyword>
<dbReference type="InterPro" id="IPR027417">
    <property type="entry name" value="P-loop_NTPase"/>
</dbReference>
<feature type="domain" description="DUF4143" evidence="2">
    <location>
        <begin position="246"/>
        <end position="394"/>
    </location>
</feature>
<evidence type="ECO:0000313" key="4">
    <source>
        <dbReference type="Proteomes" id="UP000244905"/>
    </source>
</evidence>
<dbReference type="EMBL" id="PUEC01000062">
    <property type="protein sequence ID" value="PWB00057.1"/>
    <property type="molecule type" value="Genomic_DNA"/>
</dbReference>
<dbReference type="Pfam" id="PF13173">
    <property type="entry name" value="AAA_14"/>
    <property type="match status" value="1"/>
</dbReference>
<dbReference type="InterPro" id="IPR025420">
    <property type="entry name" value="DUF4143"/>
</dbReference>
<dbReference type="PANTHER" id="PTHR33295">
    <property type="entry name" value="ATPASE"/>
    <property type="match status" value="1"/>
</dbReference>
<dbReference type="Pfam" id="PF13635">
    <property type="entry name" value="DUF4143"/>
    <property type="match status" value="1"/>
</dbReference>
<dbReference type="Proteomes" id="UP000244905">
    <property type="component" value="Unassembled WGS sequence"/>
</dbReference>
<keyword evidence="3" id="KW-0067">ATP-binding</keyword>
<protein>
    <submittedName>
        <fullName evidence="3">ATP-binding protein</fullName>
    </submittedName>
</protein>
<dbReference type="GO" id="GO:0005524">
    <property type="term" value="F:ATP binding"/>
    <property type="evidence" value="ECO:0007669"/>
    <property type="project" value="UniProtKB-KW"/>
</dbReference>
<name>A0A2V1IJX4_9BACT</name>
<dbReference type="AlphaFoldDB" id="A0A2V1IJX4"/>
<comment type="caution">
    <text evidence="3">The sequence shown here is derived from an EMBL/GenBank/DDBJ whole genome shotgun (WGS) entry which is preliminary data.</text>
</comment>
<reference evidence="4" key="1">
    <citation type="submission" date="2018-02" db="EMBL/GenBank/DDBJ databases">
        <authorList>
            <person name="Clavel T."/>
            <person name="Strowig T."/>
        </authorList>
    </citation>
    <scope>NUCLEOTIDE SEQUENCE [LARGE SCALE GENOMIC DNA]</scope>
    <source>
        <strain evidence="4">DSM 103720</strain>
    </source>
</reference>
<organism evidence="3 4">
    <name type="scientific">Duncaniella muris</name>
    <dbReference type="NCBI Taxonomy" id="2094150"/>
    <lineage>
        <taxon>Bacteria</taxon>
        <taxon>Pseudomonadati</taxon>
        <taxon>Bacteroidota</taxon>
        <taxon>Bacteroidia</taxon>
        <taxon>Bacteroidales</taxon>
        <taxon>Muribaculaceae</taxon>
        <taxon>Duncaniella</taxon>
    </lineage>
</organism>
<gene>
    <name evidence="3" type="ORF">C5O23_13960</name>
</gene>
<sequence length="451" mass="52483">MCLIIVVFNVRICRFTEVSLSLRHKYKILMETSVLLEILRDQREELDSLRSQCFCKRKEEDMVKLESKKAQVVIGVRRSGKSTLCFNVLNKAQAKFAYVNFDDERLVRLSADDLNDVLKCLYQIYGDFTHLFLDEAQNIEGWHLFVNRLLRHGMKLIITGSNAKLLSSELSTYLTGRYNEIELFPFSFREFCEMEKVETTNLSTKTDALLRRAFDKYMETGGFPEIISGEETAEEYIDTLVSNILERDIVQRFKVRYKDAFKSLSHHLMNNAPCEVIYTALQKTFNFKNDKTVENYVGYLYQAYLLKQLRKYSTKSSERIRNAKCYPIDVSLMNARKDAFAKDNFGWRLESLVYLAICRKYGVGYDVYYHKTESYEVDFVVCHRATVVELVQVSYDISSEKTLNRETSALVKAGTSLKCDKLTLVTAFEERELEVQGQVIDVCAAYKWLLI</sequence>
<feature type="domain" description="AAA" evidence="1">
    <location>
        <begin position="68"/>
        <end position="192"/>
    </location>
</feature>
<evidence type="ECO:0000313" key="3">
    <source>
        <dbReference type="EMBL" id="PWB00057.1"/>
    </source>
</evidence>
<dbReference type="SUPFAM" id="SSF52540">
    <property type="entry name" value="P-loop containing nucleoside triphosphate hydrolases"/>
    <property type="match status" value="1"/>
</dbReference>
<dbReference type="PANTHER" id="PTHR33295:SF19">
    <property type="entry name" value="ARCHAEAL ATPASE"/>
    <property type="match status" value="1"/>
</dbReference>
<keyword evidence="4" id="KW-1185">Reference proteome</keyword>